<evidence type="ECO:0000256" key="13">
    <source>
        <dbReference type="ARBA" id="ARBA00023228"/>
    </source>
</evidence>
<reference evidence="17" key="2">
    <citation type="submission" date="2022-06" db="UniProtKB">
        <authorList>
            <consortium name="EnsemblMetazoa"/>
        </authorList>
    </citation>
    <scope>IDENTIFICATION</scope>
    <source>
        <strain evidence="17">PS312</strain>
    </source>
</reference>
<evidence type="ECO:0000313" key="18">
    <source>
        <dbReference type="Proteomes" id="UP000005239"/>
    </source>
</evidence>
<evidence type="ECO:0000256" key="14">
    <source>
        <dbReference type="ARBA" id="ARBA00023242"/>
    </source>
</evidence>
<evidence type="ECO:0000256" key="10">
    <source>
        <dbReference type="ARBA" id="ARBA00022490"/>
    </source>
</evidence>
<evidence type="ECO:0000256" key="11">
    <source>
        <dbReference type="ARBA" id="ARBA00023136"/>
    </source>
</evidence>
<dbReference type="InterPro" id="IPR032035">
    <property type="entry name" value="Folliculin_DENN"/>
</dbReference>
<gene>
    <name evidence="17" type="primary">WBGene00112173</name>
</gene>
<dbReference type="PROSITE" id="PS51834">
    <property type="entry name" value="DENN_FLCN_SMCR8"/>
    <property type="match status" value="1"/>
</dbReference>
<dbReference type="GO" id="GO:0005819">
    <property type="term" value="C:spindle"/>
    <property type="evidence" value="ECO:0007669"/>
    <property type="project" value="UniProtKB-SubCell"/>
</dbReference>
<name>A0A2A6B8G0_PRIPA</name>
<reference evidence="18" key="1">
    <citation type="journal article" date="2008" name="Nat. Genet.">
        <title>The Pristionchus pacificus genome provides a unique perspective on nematode lifestyle and parasitism.</title>
        <authorList>
            <person name="Dieterich C."/>
            <person name="Clifton S.W."/>
            <person name="Schuster L.N."/>
            <person name="Chinwalla A."/>
            <person name="Delehaunty K."/>
            <person name="Dinkelacker I."/>
            <person name="Fulton L."/>
            <person name="Fulton R."/>
            <person name="Godfrey J."/>
            <person name="Minx P."/>
            <person name="Mitreva M."/>
            <person name="Roeseler W."/>
            <person name="Tian H."/>
            <person name="Witte H."/>
            <person name="Yang S.P."/>
            <person name="Wilson R.K."/>
            <person name="Sommer R.J."/>
        </authorList>
    </citation>
    <scope>NUCLEOTIDE SEQUENCE [LARGE SCALE GENOMIC DNA]</scope>
    <source>
        <strain evidence="18">PS312</strain>
    </source>
</reference>
<dbReference type="Gene3D" id="1.10.10.1730">
    <property type="entry name" value="Folliculin"/>
    <property type="match status" value="1"/>
</dbReference>
<keyword evidence="15" id="KW-0966">Cell projection</keyword>
<keyword evidence="14" id="KW-0539">Nucleus</keyword>
<keyword evidence="9" id="KW-0343">GTPase activation</keyword>
<evidence type="ECO:0000256" key="8">
    <source>
        <dbReference type="ARBA" id="ARBA00021824"/>
    </source>
</evidence>
<feature type="compositionally biased region" description="Polar residues" evidence="16">
    <location>
        <begin position="1"/>
        <end position="10"/>
    </location>
</feature>
<dbReference type="PANTHER" id="PTHR31441:SF2">
    <property type="entry name" value="FOLLICULIN"/>
    <property type="match status" value="1"/>
</dbReference>
<dbReference type="GO" id="GO:0005634">
    <property type="term" value="C:nucleus"/>
    <property type="evidence" value="ECO:0007669"/>
    <property type="project" value="UniProtKB-SubCell"/>
</dbReference>
<dbReference type="InterPro" id="IPR021713">
    <property type="entry name" value="Folliculin"/>
</dbReference>
<evidence type="ECO:0000256" key="9">
    <source>
        <dbReference type="ARBA" id="ARBA00022468"/>
    </source>
</evidence>
<dbReference type="Proteomes" id="UP000005239">
    <property type="component" value="Unassembled WGS sequence"/>
</dbReference>
<dbReference type="GO" id="GO:0030511">
    <property type="term" value="P:positive regulation of transforming growth factor beta receptor signaling pathway"/>
    <property type="evidence" value="ECO:0000318"/>
    <property type="project" value="GO_Central"/>
</dbReference>
<dbReference type="OrthoDB" id="5599713at2759"/>
<dbReference type="Pfam" id="PF16692">
    <property type="entry name" value="Folliculin_C"/>
    <property type="match status" value="1"/>
</dbReference>
<comment type="similarity">
    <text evidence="7">Belongs to the folliculin family.</text>
</comment>
<dbReference type="Pfam" id="PF11704">
    <property type="entry name" value="Folliculin"/>
    <property type="match status" value="1"/>
</dbReference>
<dbReference type="GO" id="GO:0000122">
    <property type="term" value="P:negative regulation of transcription by RNA polymerase II"/>
    <property type="evidence" value="ECO:0000318"/>
    <property type="project" value="GO_Central"/>
</dbReference>
<sequence>MEQQPKNGLPTSPKRVSRASSIEGEARCAKLTHLMRQLTRMQAVIAFCHFCESHGPRVIFTTQPLRSLPFGEGTSDAPDWPNESSLNYISRNLPVSEVNHPELIKGAAKDREARCTACTSIGNQMAYLSADKRTQTTFVSSQVSFDDGVLDKVKYACLRSLTIEVGTSTEKATKPPAKPGGEPCSSPSTVNTKGTERDGNVFFGDAQHGYTMSLTFRLEDSRARGFLRLYSFIVVSSQMQFILNNHDSLLGHLVNMKNRLQRSATRIFHLEMDGGGSQSDAVRPENAPRANMVPQGWFRRRMNVEPSRDLQTIVGDENSSGLHLLLSLSLLSMGVGRHLNTGPLSSMRKRRFDVEEVIVPTTTTTLGRMGSTGNIGGGLTTGGGGLARQMLWTLRSESLRLFDGALEGLPTQDMLVIRELDTERVAELSLGSENEHEKTLDQLENLRRITRGLEKMNDDSLDRLLYHTITGGQIVILGSSRNSIRAFILALSNLLPIGCLRVNSGSLSYAHPNKHNLLGLPKGTEIPDWADCLLIQMEGDDMKGESDSLEGVSFTILRRPSVSLPSPLPSLLIRYKQLVIDGGVTENVLEATIRSTRDQWLAKTKILFQLMRQPTQYSLNMMLISSRAAIRDRDVMFFWLEGLSKAYRSQSCPSSPH</sequence>
<accession>A0A8R1YNF4</accession>
<keyword evidence="10" id="KW-0963">Cytoplasm</keyword>
<evidence type="ECO:0000256" key="15">
    <source>
        <dbReference type="ARBA" id="ARBA00023273"/>
    </source>
</evidence>
<dbReference type="PANTHER" id="PTHR31441">
    <property type="entry name" value="FOLLICULIN FAMILY MEMBER"/>
    <property type="match status" value="1"/>
</dbReference>
<dbReference type="InterPro" id="IPR037521">
    <property type="entry name" value="FLCN/SMCR8_DENN"/>
</dbReference>
<evidence type="ECO:0000256" key="7">
    <source>
        <dbReference type="ARBA" id="ARBA00009987"/>
    </source>
</evidence>
<evidence type="ECO:0000256" key="2">
    <source>
        <dbReference type="ARBA" id="ARBA00004138"/>
    </source>
</evidence>
<organism evidence="17 18">
    <name type="scientific">Pristionchus pacificus</name>
    <name type="common">Parasitic nematode worm</name>
    <dbReference type="NCBI Taxonomy" id="54126"/>
    <lineage>
        <taxon>Eukaryota</taxon>
        <taxon>Metazoa</taxon>
        <taxon>Ecdysozoa</taxon>
        <taxon>Nematoda</taxon>
        <taxon>Chromadorea</taxon>
        <taxon>Rhabditida</taxon>
        <taxon>Rhabditina</taxon>
        <taxon>Diplogasteromorpha</taxon>
        <taxon>Diplogasteroidea</taxon>
        <taxon>Neodiplogasteridae</taxon>
        <taxon>Pristionchus</taxon>
    </lineage>
</organism>
<evidence type="ECO:0000256" key="16">
    <source>
        <dbReference type="SAM" id="MobiDB-lite"/>
    </source>
</evidence>
<dbReference type="GO" id="GO:0005765">
    <property type="term" value="C:lysosomal membrane"/>
    <property type="evidence" value="ECO:0007669"/>
    <property type="project" value="UniProtKB-SubCell"/>
</dbReference>
<accession>A0A2A6B8G0</accession>
<dbReference type="GO" id="GO:0005813">
    <property type="term" value="C:centrosome"/>
    <property type="evidence" value="ECO:0007669"/>
    <property type="project" value="UniProtKB-SubCell"/>
</dbReference>
<evidence type="ECO:0000256" key="1">
    <source>
        <dbReference type="ARBA" id="ARBA00004123"/>
    </source>
</evidence>
<keyword evidence="13" id="KW-0458">Lysosome</keyword>
<evidence type="ECO:0000256" key="5">
    <source>
        <dbReference type="ARBA" id="ARBA00004514"/>
    </source>
</evidence>
<dbReference type="GO" id="GO:1904263">
    <property type="term" value="P:positive regulation of TORC1 signaling"/>
    <property type="evidence" value="ECO:0000318"/>
    <property type="project" value="GO_Central"/>
</dbReference>
<dbReference type="InterPro" id="IPR037520">
    <property type="entry name" value="Folliculin/SMCR8_longin"/>
</dbReference>
<keyword evidence="11" id="KW-0472">Membrane</keyword>
<protein>
    <recommendedName>
        <fullName evidence="8">Folliculin</fullName>
    </recommendedName>
</protein>
<dbReference type="GO" id="GO:0005829">
    <property type="term" value="C:cytosol"/>
    <property type="evidence" value="ECO:0000318"/>
    <property type="project" value="GO_Central"/>
</dbReference>
<feature type="region of interest" description="Disordered" evidence="16">
    <location>
        <begin position="1"/>
        <end position="22"/>
    </location>
</feature>
<dbReference type="AlphaFoldDB" id="A0A2A6B8G0"/>
<proteinExistence type="inferred from homology"/>
<dbReference type="GO" id="GO:0005096">
    <property type="term" value="F:GTPase activator activity"/>
    <property type="evidence" value="ECO:0007669"/>
    <property type="project" value="UniProtKB-KW"/>
</dbReference>
<dbReference type="EnsemblMetazoa" id="PPA22619.1">
    <property type="protein sequence ID" value="PPA22619.1"/>
    <property type="gene ID" value="WBGene00112173"/>
</dbReference>
<dbReference type="Gene3D" id="3.40.50.12430">
    <property type="match status" value="1"/>
</dbReference>
<keyword evidence="18" id="KW-1185">Reference proteome</keyword>
<feature type="region of interest" description="Disordered" evidence="16">
    <location>
        <begin position="169"/>
        <end position="198"/>
    </location>
</feature>
<dbReference type="GO" id="GO:0005929">
    <property type="term" value="C:cilium"/>
    <property type="evidence" value="ECO:0007669"/>
    <property type="project" value="UniProtKB-SubCell"/>
</dbReference>
<comment type="subcellular location">
    <subcellularLocation>
        <location evidence="2">Cell projection</location>
        <location evidence="2">Cilium</location>
    </subcellularLocation>
    <subcellularLocation>
        <location evidence="4">Cytoplasm</location>
        <location evidence="4">Cytoskeleton</location>
        <location evidence="4">Microtubule organizing center</location>
        <location evidence="4">Centrosome</location>
    </subcellularLocation>
    <subcellularLocation>
        <location evidence="3">Cytoplasm</location>
        <location evidence="3">Cytoskeleton</location>
        <location evidence="3">Spindle</location>
    </subcellularLocation>
    <subcellularLocation>
        <location evidence="5">Cytoplasm</location>
        <location evidence="5">Cytosol</location>
    </subcellularLocation>
    <subcellularLocation>
        <location evidence="6">Lysosome membrane</location>
    </subcellularLocation>
    <subcellularLocation>
        <location evidence="1">Nucleus</location>
    </subcellularLocation>
</comment>
<evidence type="ECO:0000256" key="3">
    <source>
        <dbReference type="ARBA" id="ARBA00004186"/>
    </source>
</evidence>
<evidence type="ECO:0000256" key="6">
    <source>
        <dbReference type="ARBA" id="ARBA00004656"/>
    </source>
</evidence>
<evidence type="ECO:0000313" key="17">
    <source>
        <dbReference type="EnsemblMetazoa" id="PPA22619.1"/>
    </source>
</evidence>
<evidence type="ECO:0000256" key="12">
    <source>
        <dbReference type="ARBA" id="ARBA00023212"/>
    </source>
</evidence>
<keyword evidence="12" id="KW-0206">Cytoskeleton</keyword>
<evidence type="ECO:0000256" key="4">
    <source>
        <dbReference type="ARBA" id="ARBA00004300"/>
    </source>
</evidence>
<dbReference type="InterPro" id="IPR044886">
    <property type="entry name" value="FLCN_DENN_C_sf"/>
</dbReference>